<name>X1SZY1_9ZZZZ</name>
<gene>
    <name evidence="1" type="ORF">S12H4_23839</name>
</gene>
<comment type="caution">
    <text evidence="1">The sequence shown here is derived from an EMBL/GenBank/DDBJ whole genome shotgun (WGS) entry which is preliminary data.</text>
</comment>
<organism evidence="1">
    <name type="scientific">marine sediment metagenome</name>
    <dbReference type="NCBI Taxonomy" id="412755"/>
    <lineage>
        <taxon>unclassified sequences</taxon>
        <taxon>metagenomes</taxon>
        <taxon>ecological metagenomes</taxon>
    </lineage>
</organism>
<dbReference type="EMBL" id="BARW01012755">
    <property type="protein sequence ID" value="GAI73384.1"/>
    <property type="molecule type" value="Genomic_DNA"/>
</dbReference>
<evidence type="ECO:0000313" key="1">
    <source>
        <dbReference type="EMBL" id="GAI73384.1"/>
    </source>
</evidence>
<accession>X1SZY1</accession>
<sequence length="61" mass="6986">MRTKEQILNDSLKVQAKEPQWDCTASRHEQLTIEVLLDIRDQFLALTTILGSVEKIAYRAG</sequence>
<reference evidence="1" key="1">
    <citation type="journal article" date="2014" name="Front. Microbiol.">
        <title>High frequency of phylogenetically diverse reductive dehalogenase-homologous genes in deep subseafloor sedimentary metagenomes.</title>
        <authorList>
            <person name="Kawai M."/>
            <person name="Futagami T."/>
            <person name="Toyoda A."/>
            <person name="Takaki Y."/>
            <person name="Nishi S."/>
            <person name="Hori S."/>
            <person name="Arai W."/>
            <person name="Tsubouchi T."/>
            <person name="Morono Y."/>
            <person name="Uchiyama I."/>
            <person name="Ito T."/>
            <person name="Fujiyama A."/>
            <person name="Inagaki F."/>
            <person name="Takami H."/>
        </authorList>
    </citation>
    <scope>NUCLEOTIDE SEQUENCE</scope>
    <source>
        <strain evidence="1">Expedition CK06-06</strain>
    </source>
</reference>
<protein>
    <submittedName>
        <fullName evidence="1">Uncharacterized protein</fullName>
    </submittedName>
</protein>
<dbReference type="AlphaFoldDB" id="X1SZY1"/>
<proteinExistence type="predicted"/>